<dbReference type="Proteomes" id="UP000434172">
    <property type="component" value="Unassembled WGS sequence"/>
</dbReference>
<name>A0A8H3WAX7_9PEZI</name>
<proteinExistence type="predicted"/>
<protein>
    <submittedName>
        <fullName evidence="2">Uncharacterized protein</fullName>
    </submittedName>
</protein>
<comment type="caution">
    <text evidence="2">The sequence shown here is derived from an EMBL/GenBank/DDBJ whole genome shotgun (WGS) entry which is preliminary data.</text>
</comment>
<reference evidence="2 3" key="1">
    <citation type="submission" date="2019-12" db="EMBL/GenBank/DDBJ databases">
        <title>A genome sequence resource for the geographically widespread anthracnose pathogen Colletotrichum asianum.</title>
        <authorList>
            <person name="Meng Y."/>
        </authorList>
    </citation>
    <scope>NUCLEOTIDE SEQUENCE [LARGE SCALE GENOMIC DNA]</scope>
    <source>
        <strain evidence="2 3">ICMP 18580</strain>
    </source>
</reference>
<organism evidence="2 3">
    <name type="scientific">Colletotrichum asianum</name>
    <dbReference type="NCBI Taxonomy" id="702518"/>
    <lineage>
        <taxon>Eukaryota</taxon>
        <taxon>Fungi</taxon>
        <taxon>Dikarya</taxon>
        <taxon>Ascomycota</taxon>
        <taxon>Pezizomycotina</taxon>
        <taxon>Sordariomycetes</taxon>
        <taxon>Hypocreomycetidae</taxon>
        <taxon>Glomerellales</taxon>
        <taxon>Glomerellaceae</taxon>
        <taxon>Colletotrichum</taxon>
        <taxon>Colletotrichum gloeosporioides species complex</taxon>
    </lineage>
</organism>
<evidence type="ECO:0000313" key="3">
    <source>
        <dbReference type="Proteomes" id="UP000434172"/>
    </source>
</evidence>
<gene>
    <name evidence="2" type="ORF">GQ607_011336</name>
</gene>
<evidence type="ECO:0000256" key="1">
    <source>
        <dbReference type="SAM" id="MobiDB-lite"/>
    </source>
</evidence>
<feature type="compositionally biased region" description="Polar residues" evidence="1">
    <location>
        <begin position="53"/>
        <end position="66"/>
    </location>
</feature>
<accession>A0A8H3WAX7</accession>
<dbReference type="EMBL" id="WOWK01000072">
    <property type="protein sequence ID" value="KAF0321333.1"/>
    <property type="molecule type" value="Genomic_DNA"/>
</dbReference>
<feature type="region of interest" description="Disordered" evidence="1">
    <location>
        <begin position="9"/>
        <end position="29"/>
    </location>
</feature>
<dbReference type="AlphaFoldDB" id="A0A8H3WAX7"/>
<sequence length="66" mass="7095">PTHCLACLRPDLRPPPGLVDSDTGLGAASPAKAHVYPDWYRTPQLPPHYCTAPRTSPTDDTGQGRT</sequence>
<feature type="non-terminal residue" evidence="2">
    <location>
        <position position="1"/>
    </location>
</feature>
<evidence type="ECO:0000313" key="2">
    <source>
        <dbReference type="EMBL" id="KAF0321333.1"/>
    </source>
</evidence>
<feature type="region of interest" description="Disordered" evidence="1">
    <location>
        <begin position="46"/>
        <end position="66"/>
    </location>
</feature>
<keyword evidence="3" id="KW-1185">Reference proteome</keyword>